<feature type="compositionally biased region" description="Gly residues" evidence="5">
    <location>
        <begin position="42"/>
        <end position="53"/>
    </location>
</feature>
<reference evidence="7" key="1">
    <citation type="submission" date="2023-06" db="EMBL/GenBank/DDBJ databases">
        <title>Genome-scale phylogeny and comparative genomics of the fungal order Sordariales.</title>
        <authorList>
            <consortium name="Lawrence Berkeley National Laboratory"/>
            <person name="Hensen N."/>
            <person name="Bonometti L."/>
            <person name="Westerberg I."/>
            <person name="Brannstrom I.O."/>
            <person name="Guillou S."/>
            <person name="Cros-Aarteil S."/>
            <person name="Calhoun S."/>
            <person name="Haridas S."/>
            <person name="Kuo A."/>
            <person name="Mondo S."/>
            <person name="Pangilinan J."/>
            <person name="Riley R."/>
            <person name="LaButti K."/>
            <person name="Andreopoulos B."/>
            <person name="Lipzen A."/>
            <person name="Chen C."/>
            <person name="Yanf M."/>
            <person name="Daum C."/>
            <person name="Ng V."/>
            <person name="Clum A."/>
            <person name="Steindorff A."/>
            <person name="Ohm R."/>
            <person name="Martin F."/>
            <person name="Silar P."/>
            <person name="Natvig D."/>
            <person name="Lalanne C."/>
            <person name="Gautier V."/>
            <person name="Ament-velasquez S.L."/>
            <person name="Kruys A."/>
            <person name="Hutchinson M.I."/>
            <person name="Powell A.J."/>
            <person name="Barry K."/>
            <person name="Miller A.N."/>
            <person name="Grigoriev I.V."/>
            <person name="Debuchy R."/>
            <person name="Gladieux P."/>
            <person name="Thoren M.H."/>
            <person name="Johannesson H."/>
        </authorList>
    </citation>
    <scope>NUCLEOTIDE SEQUENCE</scope>
    <source>
        <strain evidence="7">SMH3391-2</strain>
    </source>
</reference>
<dbReference type="Pfam" id="PF14880">
    <property type="entry name" value="COX14"/>
    <property type="match status" value="1"/>
</dbReference>
<feature type="compositionally biased region" description="Polar residues" evidence="5">
    <location>
        <begin position="11"/>
        <end position="27"/>
    </location>
</feature>
<evidence type="ECO:0000256" key="5">
    <source>
        <dbReference type="SAM" id="MobiDB-lite"/>
    </source>
</evidence>
<feature type="region of interest" description="Disordered" evidence="5">
    <location>
        <begin position="1"/>
        <end position="59"/>
    </location>
</feature>
<evidence type="ECO:0000256" key="2">
    <source>
        <dbReference type="ARBA" id="ARBA00022692"/>
    </source>
</evidence>
<keyword evidence="8" id="KW-1185">Reference proteome</keyword>
<feature type="compositionally biased region" description="Basic and acidic residues" evidence="5">
    <location>
        <begin position="272"/>
        <end position="281"/>
    </location>
</feature>
<organism evidence="7 8">
    <name type="scientific">Bombardia bombarda</name>
    <dbReference type="NCBI Taxonomy" id="252184"/>
    <lineage>
        <taxon>Eukaryota</taxon>
        <taxon>Fungi</taxon>
        <taxon>Dikarya</taxon>
        <taxon>Ascomycota</taxon>
        <taxon>Pezizomycotina</taxon>
        <taxon>Sordariomycetes</taxon>
        <taxon>Sordariomycetidae</taxon>
        <taxon>Sordariales</taxon>
        <taxon>Lasiosphaeriaceae</taxon>
        <taxon>Bombardia</taxon>
    </lineage>
</organism>
<dbReference type="EMBL" id="JAULSR010000006">
    <property type="protein sequence ID" value="KAK0615613.1"/>
    <property type="molecule type" value="Genomic_DNA"/>
</dbReference>
<feature type="region of interest" description="Disordered" evidence="5">
    <location>
        <begin position="272"/>
        <end position="314"/>
    </location>
</feature>
<keyword evidence="4 6" id="KW-0472">Membrane</keyword>
<keyword evidence="3 6" id="KW-1133">Transmembrane helix</keyword>
<keyword evidence="2 6" id="KW-0812">Transmembrane</keyword>
<evidence type="ECO:0000256" key="6">
    <source>
        <dbReference type="SAM" id="Phobius"/>
    </source>
</evidence>
<dbReference type="GO" id="GO:0016020">
    <property type="term" value="C:membrane"/>
    <property type="evidence" value="ECO:0007669"/>
    <property type="project" value="UniProtKB-SubCell"/>
</dbReference>
<name>A0AA39WHP7_9PEZI</name>
<protein>
    <submittedName>
        <fullName evidence="7">Cytochrome oxidase c assembly-domain-containing protein</fullName>
    </submittedName>
</protein>
<dbReference type="InterPro" id="IPR029208">
    <property type="entry name" value="COX14"/>
</dbReference>
<feature type="transmembrane region" description="Helical" evidence="6">
    <location>
        <begin position="100"/>
        <end position="121"/>
    </location>
</feature>
<comment type="subcellular location">
    <subcellularLocation>
        <location evidence="1">Membrane</location>
        <topology evidence="1">Single-pass membrane protein</topology>
    </subcellularLocation>
</comment>
<evidence type="ECO:0000313" key="7">
    <source>
        <dbReference type="EMBL" id="KAK0615613.1"/>
    </source>
</evidence>
<comment type="caution">
    <text evidence="7">The sequence shown here is derived from an EMBL/GenBank/DDBJ whole genome shotgun (WGS) entry which is preliminary data.</text>
</comment>
<evidence type="ECO:0000313" key="8">
    <source>
        <dbReference type="Proteomes" id="UP001174934"/>
    </source>
</evidence>
<evidence type="ECO:0000256" key="1">
    <source>
        <dbReference type="ARBA" id="ARBA00004167"/>
    </source>
</evidence>
<sequence length="314" mass="33735">MPIPAAPRSVSDATRFTPTTPHATSKTSEPRFGLPRSTQLEGAGGSGGDGGPGSSKFFETPDQKVARLRAAHRKAKAAQLSKFDKIVDGSRRFFDSAHKVAVMGLIGFTAIAGLVTVYTAADMIMYNNKRKAEFIEAQKRMEADSLEAARLAYMTGKATPDQITLVEEVMERERAAGRSGSTSSVFSKVPSILGTPTPTDPAHKAAASGGLWAWMTSSLKKEEEGDLIGSSQKRLGYESLSEEDDSAGGIRDSDIVRAVEDKQAYVRAKAHAAFEQEKDNQRQGGPLDQVGLDAEEKKPASAAAAEPKRKGWFW</sequence>
<proteinExistence type="predicted"/>
<dbReference type="AlphaFoldDB" id="A0AA39WHP7"/>
<gene>
    <name evidence="7" type="ORF">B0T17DRAFT_581562</name>
</gene>
<accession>A0AA39WHP7</accession>
<evidence type="ECO:0000256" key="3">
    <source>
        <dbReference type="ARBA" id="ARBA00022989"/>
    </source>
</evidence>
<dbReference type="Proteomes" id="UP001174934">
    <property type="component" value="Unassembled WGS sequence"/>
</dbReference>
<evidence type="ECO:0000256" key="4">
    <source>
        <dbReference type="ARBA" id="ARBA00023136"/>
    </source>
</evidence>